<dbReference type="InterPro" id="IPR001752">
    <property type="entry name" value="Kinesin_motor_dom"/>
</dbReference>
<evidence type="ECO:0000256" key="6">
    <source>
        <dbReference type="ARBA" id="ARBA00023175"/>
    </source>
</evidence>
<evidence type="ECO:0000256" key="5">
    <source>
        <dbReference type="ARBA" id="ARBA00022840"/>
    </source>
</evidence>
<dbReference type="PRINTS" id="PR00380">
    <property type="entry name" value="KINESINHEAVY"/>
</dbReference>
<accession>A0A1I7YCN8</accession>
<keyword evidence="6 9" id="KW-0505">Motor protein</keyword>
<reference evidence="15" key="1">
    <citation type="submission" date="2016-11" db="UniProtKB">
        <authorList>
            <consortium name="WormBaseParasite"/>
        </authorList>
    </citation>
    <scope>IDENTIFICATION</scope>
</reference>
<dbReference type="PANTHER" id="PTHR47969">
    <property type="entry name" value="CHROMOSOME-ASSOCIATED KINESIN KIF4A-RELATED"/>
    <property type="match status" value="1"/>
</dbReference>
<dbReference type="InterPro" id="IPR027640">
    <property type="entry name" value="Kinesin-like_fam"/>
</dbReference>
<dbReference type="Gene3D" id="3.40.850.10">
    <property type="entry name" value="Kinesin motor domain"/>
    <property type="match status" value="1"/>
</dbReference>
<dbReference type="CDD" id="cd00106">
    <property type="entry name" value="KISc"/>
    <property type="match status" value="1"/>
</dbReference>
<evidence type="ECO:0000256" key="2">
    <source>
        <dbReference type="ARBA" id="ARBA00022490"/>
    </source>
</evidence>
<keyword evidence="4 9" id="KW-0547">Nucleotide-binding</keyword>
<dbReference type="Pfam" id="PF00225">
    <property type="entry name" value="Kinesin"/>
    <property type="match status" value="1"/>
</dbReference>
<sequence length="741" mass="84120">MPELIQVAARVRPTDDPSDVAVSTDEKLKRVTDGNGRSYTYDAVFGMAASQDTVFNTTAKPIIEACVNGYNGTVFVYGQTGSGKTYTMLGVENADGALDVDKRGLIPRSLELLFDMLEKEREKKGHTFRHECRLSFVELYNEELYDLLEEKSNDKLRLRQMETVIVEGAAEKTVEGCEDAITVLMQGWKNREVAETAMNRESSRSHAIFMISLETTCEYNGIINRKRSRINLVDLAGSERQENTKSSGARLKEAASINKSLSVLARVIDRLSQNAIKRERIHVPYRDSKLTHLLSDSLGGNARTAVIVNVHPNSRFLAQTVSTLKFAENVKTIENVAKVNEDVTSRDIEAWKAEIMRLKKELALAQESSVSKDDKLRAEERENEYKEQTNTLMNSLIDCQTRLKSSEEMVAIREQNIALLLEIQKDKYPDLAELFKEYEKKCLATLADNSVTETPVRSFDALTVQGLKKELRAARKENEDLRKQLEEDVQDGNVTFSGESGSLSSRQRKERRRTRYTPHDNNVNARQTFQPVVENANPDTHPVYLNLQEDVLQEQLNALKKEKEEMAAELQKLKETLQQKEQEHQEAVANFNEEKSSIQFALDEIRVERDVLADSTSAIQMGIALAEADLLTATEEKDMLVKNIADQEGKIKELSEARQALESDRAELIKSREEYKTQLEQITRATEDRLEEEKKTLGEAFAAKEKEMRELKENLKTKEQELGRANDLIAELKKDQLELAK</sequence>
<dbReference type="WBParaSite" id="L893_g15030.t1">
    <property type="protein sequence ID" value="L893_g15030.t1"/>
    <property type="gene ID" value="L893_g15030"/>
</dbReference>
<dbReference type="InterPro" id="IPR036961">
    <property type="entry name" value="Kinesin_motor_dom_sf"/>
</dbReference>
<dbReference type="Proteomes" id="UP000095287">
    <property type="component" value="Unplaced"/>
</dbReference>
<dbReference type="AlphaFoldDB" id="A0A1I7YCN8"/>
<comment type="similarity">
    <text evidence="8">Belongs to the TRAFAC class myosin-kinesin ATPase superfamily. Kinesin family. KIN-5/BimC subfamily.</text>
</comment>
<dbReference type="PROSITE" id="PS00411">
    <property type="entry name" value="KINESIN_MOTOR_1"/>
    <property type="match status" value="1"/>
</dbReference>
<feature type="binding site" evidence="9">
    <location>
        <begin position="78"/>
        <end position="85"/>
    </location>
    <ligand>
        <name>ATP</name>
        <dbReference type="ChEBI" id="CHEBI:30616"/>
    </ligand>
</feature>
<feature type="coiled-coil region" evidence="11">
    <location>
        <begin position="545"/>
        <end position="597"/>
    </location>
</feature>
<dbReference type="GO" id="GO:0007018">
    <property type="term" value="P:microtubule-based movement"/>
    <property type="evidence" value="ECO:0007669"/>
    <property type="project" value="InterPro"/>
</dbReference>
<feature type="domain" description="Kinesin motor" evidence="13">
    <location>
        <begin position="4"/>
        <end position="333"/>
    </location>
</feature>
<evidence type="ECO:0000256" key="10">
    <source>
        <dbReference type="RuleBase" id="RU000394"/>
    </source>
</evidence>
<evidence type="ECO:0000259" key="13">
    <source>
        <dbReference type="PROSITE" id="PS50067"/>
    </source>
</evidence>
<proteinExistence type="inferred from homology"/>
<keyword evidence="2" id="KW-0963">Cytoplasm</keyword>
<dbReference type="FunFam" id="3.40.850.10:FF:000019">
    <property type="entry name" value="Kinesin-like protein KIN-5D"/>
    <property type="match status" value="1"/>
</dbReference>
<evidence type="ECO:0000256" key="8">
    <source>
        <dbReference type="ARBA" id="ARBA00034704"/>
    </source>
</evidence>
<dbReference type="PANTHER" id="PTHR47969:SF29">
    <property type="entry name" value="KINESIN-LIKE PROTEIN"/>
    <property type="match status" value="1"/>
</dbReference>
<keyword evidence="3 10" id="KW-0493">Microtubule</keyword>
<dbReference type="InterPro" id="IPR027417">
    <property type="entry name" value="P-loop_NTPase"/>
</dbReference>
<feature type="region of interest" description="Disordered" evidence="12">
    <location>
        <begin position="484"/>
        <end position="522"/>
    </location>
</feature>
<evidence type="ECO:0000256" key="9">
    <source>
        <dbReference type="PROSITE-ProRule" id="PRU00283"/>
    </source>
</evidence>
<evidence type="ECO:0000256" key="4">
    <source>
        <dbReference type="ARBA" id="ARBA00022741"/>
    </source>
</evidence>
<evidence type="ECO:0000313" key="14">
    <source>
        <dbReference type="Proteomes" id="UP000095287"/>
    </source>
</evidence>
<evidence type="ECO:0000313" key="15">
    <source>
        <dbReference type="WBParaSite" id="L893_g15030.t1"/>
    </source>
</evidence>
<evidence type="ECO:0000256" key="1">
    <source>
        <dbReference type="ARBA" id="ARBA00004245"/>
    </source>
</evidence>
<keyword evidence="5 9" id="KW-0067">ATP-binding</keyword>
<keyword evidence="14" id="KW-1185">Reference proteome</keyword>
<evidence type="ECO:0000256" key="3">
    <source>
        <dbReference type="ARBA" id="ARBA00022701"/>
    </source>
</evidence>
<evidence type="ECO:0000256" key="11">
    <source>
        <dbReference type="SAM" id="Coils"/>
    </source>
</evidence>
<dbReference type="GO" id="GO:0005524">
    <property type="term" value="F:ATP binding"/>
    <property type="evidence" value="ECO:0007669"/>
    <property type="project" value="UniProtKB-UniRule"/>
</dbReference>
<dbReference type="PROSITE" id="PS50067">
    <property type="entry name" value="KINESIN_MOTOR_2"/>
    <property type="match status" value="1"/>
</dbReference>
<evidence type="ECO:0000256" key="12">
    <source>
        <dbReference type="SAM" id="MobiDB-lite"/>
    </source>
</evidence>
<protein>
    <recommendedName>
        <fullName evidence="10">Kinesin-like protein</fullName>
    </recommendedName>
</protein>
<dbReference type="SUPFAM" id="SSF52540">
    <property type="entry name" value="P-loop containing nucleoside triphosphate hydrolases"/>
    <property type="match status" value="1"/>
</dbReference>
<dbReference type="GO" id="GO:0005875">
    <property type="term" value="C:microtubule associated complex"/>
    <property type="evidence" value="ECO:0007669"/>
    <property type="project" value="TreeGrafter"/>
</dbReference>
<name>A0A1I7YCN8_9BILA</name>
<organism evidence="14 15">
    <name type="scientific">Steinernema glaseri</name>
    <dbReference type="NCBI Taxonomy" id="37863"/>
    <lineage>
        <taxon>Eukaryota</taxon>
        <taxon>Metazoa</taxon>
        <taxon>Ecdysozoa</taxon>
        <taxon>Nematoda</taxon>
        <taxon>Chromadorea</taxon>
        <taxon>Rhabditida</taxon>
        <taxon>Tylenchina</taxon>
        <taxon>Panagrolaimomorpha</taxon>
        <taxon>Strongyloidoidea</taxon>
        <taxon>Steinernematidae</taxon>
        <taxon>Steinernema</taxon>
    </lineage>
</organism>
<dbReference type="GO" id="GO:0003777">
    <property type="term" value="F:microtubule motor activity"/>
    <property type="evidence" value="ECO:0007669"/>
    <property type="project" value="InterPro"/>
</dbReference>
<dbReference type="GO" id="GO:0008017">
    <property type="term" value="F:microtubule binding"/>
    <property type="evidence" value="ECO:0007669"/>
    <property type="project" value="InterPro"/>
</dbReference>
<dbReference type="InterPro" id="IPR019821">
    <property type="entry name" value="Kinesin_motor_CS"/>
</dbReference>
<dbReference type="GO" id="GO:0051231">
    <property type="term" value="P:spindle elongation"/>
    <property type="evidence" value="ECO:0007669"/>
    <property type="project" value="TreeGrafter"/>
</dbReference>
<keyword evidence="11" id="KW-0175">Coiled coil</keyword>
<feature type="compositionally biased region" description="Polar residues" evidence="12">
    <location>
        <begin position="492"/>
        <end position="505"/>
    </location>
</feature>
<dbReference type="GO" id="GO:0007052">
    <property type="term" value="P:mitotic spindle organization"/>
    <property type="evidence" value="ECO:0007669"/>
    <property type="project" value="TreeGrafter"/>
</dbReference>
<evidence type="ECO:0000256" key="7">
    <source>
        <dbReference type="ARBA" id="ARBA00023212"/>
    </source>
</evidence>
<dbReference type="SMART" id="SM00129">
    <property type="entry name" value="KISc"/>
    <property type="match status" value="1"/>
</dbReference>
<feature type="coiled-coil region" evidence="11">
    <location>
        <begin position="637"/>
        <end position="735"/>
    </location>
</feature>
<keyword evidence="7" id="KW-0206">Cytoskeleton</keyword>
<feature type="compositionally biased region" description="Basic residues" evidence="12">
    <location>
        <begin position="506"/>
        <end position="516"/>
    </location>
</feature>
<comment type="subcellular location">
    <subcellularLocation>
        <location evidence="1">Cytoplasm</location>
        <location evidence="1">Cytoskeleton</location>
    </subcellularLocation>
</comment>
<dbReference type="GO" id="GO:0005874">
    <property type="term" value="C:microtubule"/>
    <property type="evidence" value="ECO:0007669"/>
    <property type="project" value="UniProtKB-KW"/>
</dbReference>